<evidence type="ECO:0000313" key="4">
    <source>
        <dbReference type="EMBL" id="GGC07976.1"/>
    </source>
</evidence>
<dbReference type="Pfam" id="PF05954">
    <property type="entry name" value="Phage_GPD"/>
    <property type="match status" value="1"/>
</dbReference>
<dbReference type="Gene3D" id="2.40.50.230">
    <property type="entry name" value="Gp5 N-terminal domain"/>
    <property type="match status" value="1"/>
</dbReference>
<dbReference type="InterPro" id="IPR006531">
    <property type="entry name" value="Gp5/Vgr_OB"/>
</dbReference>
<dbReference type="OrthoDB" id="1907165at2"/>
<dbReference type="SUPFAM" id="SSF69279">
    <property type="entry name" value="Phage tail proteins"/>
    <property type="match status" value="2"/>
</dbReference>
<dbReference type="InterPro" id="IPR018769">
    <property type="entry name" value="VgrG2_DUF2345"/>
</dbReference>
<dbReference type="Pfam" id="PF13296">
    <property type="entry name" value="T6SS_Vgr"/>
    <property type="match status" value="1"/>
</dbReference>
<evidence type="ECO:0000259" key="1">
    <source>
        <dbReference type="Pfam" id="PF04717"/>
    </source>
</evidence>
<dbReference type="InterPro" id="IPR028244">
    <property type="entry name" value="T6SS_Rhs_Vgr_dom"/>
</dbReference>
<reference evidence="7" key="2">
    <citation type="journal article" date="2019" name="Int. J. Syst. Evol. Microbiol.">
        <title>The Global Catalogue of Microorganisms (GCM) 10K type strain sequencing project: providing services to taxonomists for standard genome sequencing and annotation.</title>
        <authorList>
            <consortium name="The Broad Institute Genomics Platform"/>
            <consortium name="The Broad Institute Genome Sequencing Center for Infectious Disease"/>
            <person name="Wu L."/>
            <person name="Ma J."/>
        </authorList>
    </citation>
    <scope>NUCLEOTIDE SEQUENCE [LARGE SCALE GENOMIC DNA]</scope>
    <source>
        <strain evidence="7">CGMCC 1.15931</strain>
    </source>
</reference>
<dbReference type="InterPro" id="IPR037026">
    <property type="entry name" value="Vgr_OB-fold_dom_sf"/>
</dbReference>
<name>A0A6I3SVE6_9BURK</name>
<evidence type="ECO:0000259" key="3">
    <source>
        <dbReference type="Pfam" id="PF13296"/>
    </source>
</evidence>
<feature type="domain" description="Putative type VI secretion system Rhs element associated Vgr" evidence="3">
    <location>
        <begin position="598"/>
        <end position="708"/>
    </location>
</feature>
<dbReference type="Gene3D" id="4.10.220.110">
    <property type="match status" value="1"/>
</dbReference>
<dbReference type="Pfam" id="PF10106">
    <property type="entry name" value="DUF2345"/>
    <property type="match status" value="1"/>
</dbReference>
<dbReference type="NCBIfam" id="TIGR01646">
    <property type="entry name" value="vgr_GE"/>
    <property type="match status" value="1"/>
</dbReference>
<proteinExistence type="predicted"/>
<dbReference type="Gene3D" id="2.30.110.50">
    <property type="match status" value="1"/>
</dbReference>
<reference evidence="4" key="4">
    <citation type="submission" date="2024-05" db="EMBL/GenBank/DDBJ databases">
        <authorList>
            <person name="Sun Q."/>
            <person name="Zhou Y."/>
        </authorList>
    </citation>
    <scope>NUCLEOTIDE SEQUENCE</scope>
    <source>
        <strain evidence="4">CGMCC 1.15931</strain>
    </source>
</reference>
<accession>A0A6I3SVE6</accession>
<dbReference type="Proteomes" id="UP000430634">
    <property type="component" value="Unassembled WGS sequence"/>
</dbReference>
<comment type="caution">
    <text evidence="5">The sequence shown here is derived from an EMBL/GenBank/DDBJ whole genome shotgun (WGS) entry which is preliminary data.</text>
</comment>
<evidence type="ECO:0000313" key="7">
    <source>
        <dbReference type="Proteomes" id="UP000622638"/>
    </source>
</evidence>
<dbReference type="EMBL" id="BMKG01000013">
    <property type="protein sequence ID" value="GGC07976.1"/>
    <property type="molecule type" value="Genomic_DNA"/>
</dbReference>
<reference evidence="4" key="1">
    <citation type="journal article" date="2014" name="Int. J. Syst. Evol. Microbiol.">
        <title>Complete genome of a new Firmicutes species belonging to the dominant human colonic microbiota ('Ruminococcus bicirculans') reveals two chromosomes and a selective capacity to utilize plant glucans.</title>
        <authorList>
            <consortium name="NISC Comparative Sequencing Program"/>
            <person name="Wegmann U."/>
            <person name="Louis P."/>
            <person name="Goesmann A."/>
            <person name="Henrissat B."/>
            <person name="Duncan S.H."/>
            <person name="Flint H.J."/>
        </authorList>
    </citation>
    <scope>NUCLEOTIDE SEQUENCE</scope>
    <source>
        <strain evidence="4">CGMCC 1.15931</strain>
    </source>
</reference>
<sequence>MSNPVTQSIKTVLAQFSSTTRLYELTLSDADVVLPPGGLLVEAFFAVDGIQELGVRDVIVLALDAHLDLRALLGSTASLEISLADGSRTKFSGDVSEVAMLGSNGGFTRYKLRLTPWLWRLTQVRNSRVWQDKTVVQIVDSVLDGLRPLAQWCWSADTATFMHELSERSYCCQYRESDHDFLLRLLTEEGLMWRFEETADGQCMVLFADSRSEDGVPEDATSAGANGIAFRGARALESQDTIQALQATRSIVPTMIALLSYDYKAKKAIVGSAPSSSIYPALPALESYDIPGQYAYANASTAQHYAAIQMQVREARSDLWRGRSTARTLAAGTRIRITDVPRSETADAAPAFTVVKVISVGVNNLPTRATDGLAELFGPIPELLEEASHGYAVQQEDFALVIQQALSTGYANSFEAVTADTAWRPMMPHGDGRMHAKPTAHGCQTAIVIGPDGEDVAAGADELYCDKLGRVRVRFHWQDSDAASCWVRVAQRAAGGGMGMQFLPRIGQEVLLQFLENDIDRPIIVGALYNGRGEGGMTSLPGTQESVNEDTDVYALATDHRPSAQGNLAAGNSPVWHGASAGVAGHGNATAQWGLRSKEFGGPGYNQLLFDDTDAQGRVQLRCTHASTELNLGHLIHAADNYRGSFRGQGVELRTDAYGAVRAGAGVFISSYGIDHTAAQRDPAGDSAPLIAMLKQLSLLCSTFSAAATTHQTVALAGHIGSTRAGQSKRDSSVAPIASMLASTSGMVSSDDLNKAMQDRASTSVQPAAGKIPHFGRPTVAIAAKAGFGVSAGASVQISCGDIATLASGADSEFLSGGKLRIHSGQAIGVLGGAIKPGDANFGLQLIAAQGEVNVQAQADQLSIQARDEVNVISANGSVDWAAAKSISLSTAGGANITINGGNITVQCPGKLLVHAGAKHFAGPATTQFMMPVLPNTDNTWVELDARYDDAWNTPWPLEALTFEIAGTPITKSATVNILK</sequence>
<evidence type="ECO:0000313" key="6">
    <source>
        <dbReference type="Proteomes" id="UP000430634"/>
    </source>
</evidence>
<feature type="domain" description="DUF2345" evidence="2">
    <location>
        <begin position="769"/>
        <end position="925"/>
    </location>
</feature>
<dbReference type="Gene3D" id="3.55.50.10">
    <property type="entry name" value="Baseplate protein-like domains"/>
    <property type="match status" value="1"/>
</dbReference>
<dbReference type="Pfam" id="PF04717">
    <property type="entry name" value="Phage_base_V"/>
    <property type="match status" value="1"/>
</dbReference>
<dbReference type="RefSeq" id="WP_155470358.1">
    <property type="nucleotide sequence ID" value="NZ_BMKG01000013.1"/>
</dbReference>
<protein>
    <submittedName>
        <fullName evidence="5">Type VI secretion system tip protein VgrG</fullName>
    </submittedName>
</protein>
<feature type="domain" description="Gp5/Type VI secretion system Vgr protein OB-fold" evidence="1">
    <location>
        <begin position="466"/>
        <end position="529"/>
    </location>
</feature>
<dbReference type="Proteomes" id="UP000622638">
    <property type="component" value="Unassembled WGS sequence"/>
</dbReference>
<evidence type="ECO:0000313" key="5">
    <source>
        <dbReference type="EMBL" id="MTV53034.1"/>
    </source>
</evidence>
<keyword evidence="7" id="KW-1185">Reference proteome</keyword>
<organism evidence="5 6">
    <name type="scientific">Pseudoduganella buxea</name>
    <dbReference type="NCBI Taxonomy" id="1949069"/>
    <lineage>
        <taxon>Bacteria</taxon>
        <taxon>Pseudomonadati</taxon>
        <taxon>Pseudomonadota</taxon>
        <taxon>Betaproteobacteria</taxon>
        <taxon>Burkholderiales</taxon>
        <taxon>Oxalobacteraceae</taxon>
        <taxon>Telluria group</taxon>
        <taxon>Pseudoduganella</taxon>
    </lineage>
</organism>
<dbReference type="InterPro" id="IPR006533">
    <property type="entry name" value="T6SS_Vgr_RhsGE"/>
</dbReference>
<gene>
    <name evidence="5" type="primary">vgrG</name>
    <name evidence="4" type="ORF">GCM10011572_32000</name>
    <name evidence="5" type="ORF">GM672_09860</name>
</gene>
<dbReference type="AlphaFoldDB" id="A0A6I3SVE6"/>
<dbReference type="SUPFAM" id="SSF69255">
    <property type="entry name" value="gp5 N-terminal domain-like"/>
    <property type="match status" value="1"/>
</dbReference>
<evidence type="ECO:0000259" key="2">
    <source>
        <dbReference type="Pfam" id="PF10106"/>
    </source>
</evidence>
<dbReference type="EMBL" id="WNKZ01000021">
    <property type="protein sequence ID" value="MTV53034.1"/>
    <property type="molecule type" value="Genomic_DNA"/>
</dbReference>
<reference evidence="5 6" key="3">
    <citation type="submission" date="2019-11" db="EMBL/GenBank/DDBJ databases">
        <title>Type strains purchased from KCTC, JCM and DSMZ.</title>
        <authorList>
            <person name="Lu H."/>
        </authorList>
    </citation>
    <scope>NUCLEOTIDE SEQUENCE [LARGE SCALE GENOMIC DNA]</scope>
    <source>
        <strain evidence="5 6">KCTC 52429</strain>
    </source>
</reference>